<dbReference type="AlphaFoldDB" id="A0A9J6C6Y8"/>
<keyword evidence="4 6" id="KW-0472">Membrane</keyword>
<dbReference type="Proteomes" id="UP001107558">
    <property type="component" value="Chromosome 2"/>
</dbReference>
<evidence type="ECO:0000313" key="9">
    <source>
        <dbReference type="Proteomes" id="UP001107558"/>
    </source>
</evidence>
<feature type="transmembrane region" description="Helical" evidence="6">
    <location>
        <begin position="230"/>
        <end position="250"/>
    </location>
</feature>
<evidence type="ECO:0000313" key="8">
    <source>
        <dbReference type="EMBL" id="KAG5677616.1"/>
    </source>
</evidence>
<dbReference type="EMBL" id="JADBJN010000002">
    <property type="protein sequence ID" value="KAG5677616.1"/>
    <property type="molecule type" value="Genomic_DNA"/>
</dbReference>
<dbReference type="InterPro" id="IPR013057">
    <property type="entry name" value="AA_transpt_TM"/>
</dbReference>
<name>A0A9J6C6Y8_POLVA</name>
<feature type="transmembrane region" description="Helical" evidence="6">
    <location>
        <begin position="198"/>
        <end position="218"/>
    </location>
</feature>
<evidence type="ECO:0000256" key="1">
    <source>
        <dbReference type="ARBA" id="ARBA00004141"/>
    </source>
</evidence>
<gene>
    <name evidence="8" type="ORF">PVAND_007358</name>
</gene>
<organism evidence="8 9">
    <name type="scientific">Polypedilum vanderplanki</name>
    <name type="common">Sleeping chironomid midge</name>
    <dbReference type="NCBI Taxonomy" id="319348"/>
    <lineage>
        <taxon>Eukaryota</taxon>
        <taxon>Metazoa</taxon>
        <taxon>Ecdysozoa</taxon>
        <taxon>Arthropoda</taxon>
        <taxon>Hexapoda</taxon>
        <taxon>Insecta</taxon>
        <taxon>Pterygota</taxon>
        <taxon>Neoptera</taxon>
        <taxon>Endopterygota</taxon>
        <taxon>Diptera</taxon>
        <taxon>Nematocera</taxon>
        <taxon>Chironomoidea</taxon>
        <taxon>Chironomidae</taxon>
        <taxon>Chironominae</taxon>
        <taxon>Polypedilum</taxon>
        <taxon>Polypedilum</taxon>
    </lineage>
</organism>
<protein>
    <recommendedName>
        <fullName evidence="7">Amino acid transporter transmembrane domain-containing protein</fullName>
    </recommendedName>
</protein>
<keyword evidence="3 6" id="KW-1133">Transmembrane helix</keyword>
<sequence>MESESFSLLESDEMSNERQPLLISDTEQHSVSPPRPDIRNSPENIIVDGNEDDKSVDEDLYDPYKNRQLEHPTSNLETMILLIKGNIGTGILAMGDAFKNSGLYVGLFGTFILGFVCTHCMHMLVKCSHELCVRVQVPSMNFSSVVYASFETGPVALRKYSHLAKNLINLFLIITQIGFCCVYFVFVAVNLQEIVAHYWIKLDTQVFLILLLIPMILVNLVKTLKYLTPFSFIASILTIVGLVICFYFMLQDLPSIKSVKPFATWSQLPLFFGTAIYAFEGIGVVLPLENNLKNPESFGACAGILNIGMLIVALLYTAVGFFGYLKYGENVLGSITLNLGDNILAQIVRLMMALAIFLSYTIQFYVPVNIIGPWLRAQLHGETRRVFGDYALRIGLVLITFLLAVMIPNLEVVISLVGAISSSALALIFPPLIEIITFWPNKLGKYNWILIKDLVIILIGFLVFVFGTFTSLMQILHPEVLPNSGV</sequence>
<evidence type="ECO:0000256" key="2">
    <source>
        <dbReference type="ARBA" id="ARBA00022692"/>
    </source>
</evidence>
<evidence type="ECO:0000256" key="3">
    <source>
        <dbReference type="ARBA" id="ARBA00022989"/>
    </source>
</evidence>
<feature type="transmembrane region" description="Helical" evidence="6">
    <location>
        <begin position="454"/>
        <end position="476"/>
    </location>
</feature>
<evidence type="ECO:0000256" key="6">
    <source>
        <dbReference type="SAM" id="Phobius"/>
    </source>
</evidence>
<feature type="region of interest" description="Disordered" evidence="5">
    <location>
        <begin position="1"/>
        <end position="56"/>
    </location>
</feature>
<keyword evidence="9" id="KW-1185">Reference proteome</keyword>
<dbReference type="OrthoDB" id="1684102at2759"/>
<feature type="transmembrane region" description="Helical" evidence="6">
    <location>
        <begin position="270"/>
        <end position="288"/>
    </location>
</feature>
<dbReference type="PANTHER" id="PTHR22950">
    <property type="entry name" value="AMINO ACID TRANSPORTER"/>
    <property type="match status" value="1"/>
</dbReference>
<reference evidence="8" key="1">
    <citation type="submission" date="2021-03" db="EMBL/GenBank/DDBJ databases">
        <title>Chromosome level genome of the anhydrobiotic midge Polypedilum vanderplanki.</title>
        <authorList>
            <person name="Yoshida Y."/>
            <person name="Kikawada T."/>
            <person name="Gusev O."/>
        </authorList>
    </citation>
    <scope>NUCLEOTIDE SEQUENCE</scope>
    <source>
        <strain evidence="8">NIAS01</strain>
        <tissue evidence="8">Whole body or cell culture</tissue>
    </source>
</reference>
<evidence type="ECO:0000256" key="4">
    <source>
        <dbReference type="ARBA" id="ARBA00023136"/>
    </source>
</evidence>
<comment type="caution">
    <text evidence="8">The sequence shown here is derived from an EMBL/GenBank/DDBJ whole genome shotgun (WGS) entry which is preliminary data.</text>
</comment>
<keyword evidence="2 6" id="KW-0812">Transmembrane</keyword>
<feature type="transmembrane region" description="Helical" evidence="6">
    <location>
        <begin position="413"/>
        <end position="433"/>
    </location>
</feature>
<dbReference type="GO" id="GO:0015179">
    <property type="term" value="F:L-amino acid transmembrane transporter activity"/>
    <property type="evidence" value="ECO:0007669"/>
    <property type="project" value="TreeGrafter"/>
</dbReference>
<feature type="domain" description="Amino acid transporter transmembrane" evidence="7">
    <location>
        <begin position="71"/>
        <end position="470"/>
    </location>
</feature>
<dbReference type="PANTHER" id="PTHR22950:SF349">
    <property type="entry name" value="AMINO ACID TRANSPORTER TRANSMEMBRANE DOMAIN-CONTAINING PROTEIN"/>
    <property type="match status" value="1"/>
</dbReference>
<feature type="transmembrane region" description="Helical" evidence="6">
    <location>
        <begin position="167"/>
        <end position="186"/>
    </location>
</feature>
<dbReference type="Pfam" id="PF01490">
    <property type="entry name" value="Aa_trans"/>
    <property type="match status" value="1"/>
</dbReference>
<proteinExistence type="predicted"/>
<feature type="transmembrane region" description="Helical" evidence="6">
    <location>
        <begin position="103"/>
        <end position="125"/>
    </location>
</feature>
<feature type="transmembrane region" description="Helical" evidence="6">
    <location>
        <begin position="300"/>
        <end position="323"/>
    </location>
</feature>
<comment type="subcellular location">
    <subcellularLocation>
        <location evidence="1">Membrane</location>
        <topology evidence="1">Multi-pass membrane protein</topology>
    </subcellularLocation>
</comment>
<dbReference type="GO" id="GO:0005774">
    <property type="term" value="C:vacuolar membrane"/>
    <property type="evidence" value="ECO:0007669"/>
    <property type="project" value="TreeGrafter"/>
</dbReference>
<evidence type="ECO:0000259" key="7">
    <source>
        <dbReference type="Pfam" id="PF01490"/>
    </source>
</evidence>
<feature type="transmembrane region" description="Helical" evidence="6">
    <location>
        <begin position="387"/>
        <end position="407"/>
    </location>
</feature>
<accession>A0A9J6C6Y8</accession>
<evidence type="ECO:0000256" key="5">
    <source>
        <dbReference type="SAM" id="MobiDB-lite"/>
    </source>
</evidence>
<feature type="transmembrane region" description="Helical" evidence="6">
    <location>
        <begin position="343"/>
        <end position="366"/>
    </location>
</feature>